<dbReference type="InterPro" id="IPR036425">
    <property type="entry name" value="MoaB/Mog-like_dom_sf"/>
</dbReference>
<dbReference type="Gene3D" id="3.30.70.2860">
    <property type="match status" value="1"/>
</dbReference>
<dbReference type="NCBIfam" id="NF001813">
    <property type="entry name" value="PRK00549.1"/>
    <property type="match status" value="1"/>
</dbReference>
<dbReference type="SMART" id="SM00852">
    <property type="entry name" value="MoCF_biosynth"/>
    <property type="match status" value="1"/>
</dbReference>
<dbReference type="InterPro" id="IPR041424">
    <property type="entry name" value="CinA_KH"/>
</dbReference>
<dbReference type="InterPro" id="IPR050101">
    <property type="entry name" value="CinA"/>
</dbReference>
<evidence type="ECO:0000313" key="4">
    <source>
        <dbReference type="Proteomes" id="UP000196475"/>
    </source>
</evidence>
<proteinExistence type="inferred from homology"/>
<organism evidence="3 4">
    <name type="scientific">Bacillus thermozeamaize</name>
    <dbReference type="NCBI Taxonomy" id="230954"/>
    <lineage>
        <taxon>Bacteria</taxon>
        <taxon>Bacillati</taxon>
        <taxon>Bacillota</taxon>
        <taxon>Bacilli</taxon>
        <taxon>Bacillales</taxon>
        <taxon>Bacillaceae</taxon>
        <taxon>Bacillus</taxon>
    </lineage>
</organism>
<comment type="similarity">
    <text evidence="1">Belongs to the CinA family.</text>
</comment>
<dbReference type="InterPro" id="IPR001453">
    <property type="entry name" value="MoaB/Mog_dom"/>
</dbReference>
<dbReference type="Pfam" id="PF18146">
    <property type="entry name" value="CinA_KH"/>
    <property type="match status" value="1"/>
</dbReference>
<name>A0A1Y3PU28_9BACI</name>
<dbReference type="Pfam" id="PF00994">
    <property type="entry name" value="MoCF_biosynth"/>
    <property type="match status" value="1"/>
</dbReference>
<sequence>MKSEIVAVGTELLLGQIANTNAQYLSQKLAEIGIGVYYHTVVGDNATRIKEVLRLARQRSDLIILTGGLGPTEDDLTKEMVAELLGRPLVLHQPSMDKITAFFAKRGLVMTENNRKQAMVVQGSHIFENRFGLAPGMAVSDEDRKVWYVLLPGPPREMKPMVQDFVLPFLTSLLPESVVIHSKVLNFYGIGESLLEDQIKDLIQQQSNPTIAPLAGDREVKIRLTAKAASKEEAERMLQPLVEELYRRFPTNIYGEGEHLRLEEILVDELRKRGQTVAVAESCTGGRLSQLITSVSGSSSVFPGGVVSYSLATKRDVLGIPQELLERHGTVSRQTAEAMAGHVQRLCGATCGIGITGVAGPDELEGRPVGLVWIAWKFGEQLHVREYQFAGGREEIQTRAVKTAMLKLIQLLREKG</sequence>
<dbReference type="InterPro" id="IPR036653">
    <property type="entry name" value="CinA-like_C"/>
</dbReference>
<dbReference type="Proteomes" id="UP000196475">
    <property type="component" value="Unassembled WGS sequence"/>
</dbReference>
<dbReference type="NCBIfam" id="TIGR00200">
    <property type="entry name" value="cinA_nterm"/>
    <property type="match status" value="1"/>
</dbReference>
<dbReference type="CDD" id="cd00885">
    <property type="entry name" value="cinA"/>
    <property type="match status" value="1"/>
</dbReference>
<gene>
    <name evidence="1" type="primary">cinA</name>
    <name evidence="3" type="ORF">BAA01_02425</name>
</gene>
<dbReference type="InterPro" id="IPR008135">
    <property type="entry name" value="Competence-induced_CinA"/>
</dbReference>
<comment type="caution">
    <text evidence="3">The sequence shown here is derived from an EMBL/GenBank/DDBJ whole genome shotgun (WGS) entry which is preliminary data.</text>
</comment>
<dbReference type="NCBIfam" id="TIGR00199">
    <property type="entry name" value="PncC_domain"/>
    <property type="match status" value="1"/>
</dbReference>
<dbReference type="SUPFAM" id="SSF53218">
    <property type="entry name" value="Molybdenum cofactor biosynthesis proteins"/>
    <property type="match status" value="1"/>
</dbReference>
<dbReference type="Pfam" id="PF02464">
    <property type="entry name" value="CinA"/>
    <property type="match status" value="1"/>
</dbReference>
<evidence type="ECO:0000259" key="2">
    <source>
        <dbReference type="SMART" id="SM00852"/>
    </source>
</evidence>
<dbReference type="SUPFAM" id="SSF142433">
    <property type="entry name" value="CinA-like"/>
    <property type="match status" value="1"/>
</dbReference>
<dbReference type="HAMAP" id="MF_00226_B">
    <property type="entry name" value="CinA_B"/>
    <property type="match status" value="1"/>
</dbReference>
<dbReference type="InterPro" id="IPR008136">
    <property type="entry name" value="CinA_C"/>
</dbReference>
<dbReference type="PIRSF" id="PIRSF006728">
    <property type="entry name" value="CinA"/>
    <property type="match status" value="1"/>
</dbReference>
<evidence type="ECO:0000313" key="3">
    <source>
        <dbReference type="EMBL" id="OUM89647.1"/>
    </source>
</evidence>
<dbReference type="Gene3D" id="3.90.950.20">
    <property type="entry name" value="CinA-like"/>
    <property type="match status" value="1"/>
</dbReference>
<dbReference type="PANTHER" id="PTHR13939:SF0">
    <property type="entry name" value="NMN AMIDOHYDROLASE-LIKE PROTEIN YFAY"/>
    <property type="match status" value="1"/>
</dbReference>
<evidence type="ECO:0000256" key="1">
    <source>
        <dbReference type="HAMAP-Rule" id="MF_00226"/>
    </source>
</evidence>
<dbReference type="Gene3D" id="3.40.980.10">
    <property type="entry name" value="MoaB/Mog-like domain"/>
    <property type="match status" value="1"/>
</dbReference>
<protein>
    <recommendedName>
        <fullName evidence="1">Putative competence-damage inducible protein</fullName>
    </recommendedName>
</protein>
<reference evidence="4" key="1">
    <citation type="submission" date="2016-06" db="EMBL/GenBank/DDBJ databases">
        <authorList>
            <person name="Nascimento L."/>
            <person name="Pereira R.V."/>
            <person name="Martins L.F."/>
            <person name="Quaggio R.B."/>
            <person name="Silva A.M."/>
            <person name="Setubal J.C."/>
        </authorList>
    </citation>
    <scope>NUCLEOTIDE SEQUENCE [LARGE SCALE GENOMIC DNA]</scope>
</reference>
<dbReference type="PANTHER" id="PTHR13939">
    <property type="entry name" value="NICOTINAMIDE-NUCLEOTIDE AMIDOHYDROLASE PNCC"/>
    <property type="match status" value="1"/>
</dbReference>
<accession>A0A1Y3PU28</accession>
<dbReference type="NCBIfam" id="TIGR00177">
    <property type="entry name" value="molyb_syn"/>
    <property type="match status" value="1"/>
</dbReference>
<feature type="domain" description="MoaB/Mog" evidence="2">
    <location>
        <begin position="4"/>
        <end position="172"/>
    </location>
</feature>
<dbReference type="EMBL" id="LZRT01000036">
    <property type="protein sequence ID" value="OUM89647.1"/>
    <property type="molecule type" value="Genomic_DNA"/>
</dbReference>
<dbReference type="AlphaFoldDB" id="A0A1Y3PU28"/>